<dbReference type="GeneID" id="56671714"/>
<dbReference type="Proteomes" id="UP001216709">
    <property type="component" value="Unassembled WGS sequence"/>
</dbReference>
<dbReference type="InterPro" id="IPR011006">
    <property type="entry name" value="CheY-like_superfamily"/>
</dbReference>
<name>A0A6N2GNR9_9BACI</name>
<proteinExistence type="predicted"/>
<feature type="domain" description="Response regulatory" evidence="2">
    <location>
        <begin position="3"/>
        <end position="118"/>
    </location>
</feature>
<dbReference type="PANTHER" id="PTHR43228:SF1">
    <property type="entry name" value="TWO-COMPONENT RESPONSE REGULATOR ARR22"/>
    <property type="match status" value="1"/>
</dbReference>
<sequence length="123" mass="13808">MTRVLIVDDAKFMRDKIREILETEDLQVAGEAGNGEEAVLLYQELQPDLVIMDITMPVKNGIEALKDMIQLNPKVKVIMCTAMRQKRIVVEAIEAGAKDFIVKPFEETKVVEAIRHVLGNPCS</sequence>
<dbReference type="InterPro" id="IPR052048">
    <property type="entry name" value="ST_Response_Regulator"/>
</dbReference>
<evidence type="ECO:0000256" key="1">
    <source>
        <dbReference type="PROSITE-ProRule" id="PRU00169"/>
    </source>
</evidence>
<reference evidence="4 5" key="1">
    <citation type="journal article" date="2016" name="Front. Microbiol.">
        <title>High-Level Heat Resistance of Spores of Bacillus amyloliquefaciens and Bacillus licheniformis Results from the Presence of a spoVA Operon in a Tn1546 Transposon.</title>
        <authorList>
            <person name="Berendsen E.M."/>
            <person name="Koning R.A."/>
            <person name="Boekhorst J."/>
            <person name="de Jong A."/>
            <person name="Kuipers O.P."/>
            <person name="Wells-Bennik M.H."/>
        </authorList>
    </citation>
    <scope>NUCLEOTIDE SEQUENCE [LARGE SCALE GENOMIC DNA]</scope>
    <source>
        <strain evidence="4 5">B4121</strain>
    </source>
</reference>
<reference evidence="3" key="2">
    <citation type="submission" date="2022-12" db="EMBL/GenBank/DDBJ databases">
        <title>Draft Genome Sequences of Bacillus licheniformis and Bacillus paralicheniformis strains isolated from Irish skim milk powders.</title>
        <authorList>
            <person name="Lourenco A."/>
            <person name="Li F."/>
            <person name="Geraldine D."/>
            <person name="Tobin J.T."/>
            <person name="Butler F."/>
            <person name="Jordan K."/>
            <person name="Obrien T."/>
        </authorList>
    </citation>
    <scope>NUCLEOTIDE SEQUENCE</scope>
    <source>
        <strain evidence="3">3370</strain>
    </source>
</reference>
<dbReference type="RefSeq" id="WP_020451599.1">
    <property type="nucleotide sequence ID" value="NZ_AP025339.1"/>
</dbReference>
<organism evidence="4 5">
    <name type="scientific">Bacillus paralicheniformis</name>
    <dbReference type="NCBI Taxonomy" id="1648923"/>
    <lineage>
        <taxon>Bacteria</taxon>
        <taxon>Bacillati</taxon>
        <taxon>Bacillota</taxon>
        <taxon>Bacilli</taxon>
        <taxon>Bacillales</taxon>
        <taxon>Bacillaceae</taxon>
        <taxon>Bacillus</taxon>
    </lineage>
</organism>
<dbReference type="CDD" id="cd17542">
    <property type="entry name" value="REC_CheY"/>
    <property type="match status" value="1"/>
</dbReference>
<gene>
    <name evidence="4" type="ORF">B4121_4395</name>
    <name evidence="3" type="ORF">PVN32_04730</name>
</gene>
<evidence type="ECO:0000313" key="4">
    <source>
        <dbReference type="EMBL" id="OLF87943.1"/>
    </source>
</evidence>
<dbReference type="SMART" id="SM00448">
    <property type="entry name" value="REC"/>
    <property type="match status" value="1"/>
</dbReference>
<dbReference type="EMBL" id="LKPO01000026">
    <property type="protein sequence ID" value="OLF87943.1"/>
    <property type="molecule type" value="Genomic_DNA"/>
</dbReference>
<dbReference type="Proteomes" id="UP000185604">
    <property type="component" value="Unassembled WGS sequence"/>
</dbReference>
<evidence type="ECO:0000259" key="2">
    <source>
        <dbReference type="PROSITE" id="PS50110"/>
    </source>
</evidence>
<dbReference type="Gene3D" id="3.40.50.2300">
    <property type="match status" value="1"/>
</dbReference>
<dbReference type="PROSITE" id="PS50110">
    <property type="entry name" value="RESPONSE_REGULATORY"/>
    <property type="match status" value="1"/>
</dbReference>
<dbReference type="Pfam" id="PF00072">
    <property type="entry name" value="Response_reg"/>
    <property type="match status" value="1"/>
</dbReference>
<accession>A0A6N2GNR9</accession>
<dbReference type="AlphaFoldDB" id="A0A6N2GNR9"/>
<comment type="caution">
    <text evidence="4">The sequence shown here is derived from an EMBL/GenBank/DDBJ whole genome shotgun (WGS) entry which is preliminary data.</text>
</comment>
<protein>
    <submittedName>
        <fullName evidence="4">Chemotaxis regulator-transmits chemoreceptor signals to flagelllar motor component CheY</fullName>
    </submittedName>
    <submittedName>
        <fullName evidence="3">Response regulator</fullName>
    </submittedName>
</protein>
<evidence type="ECO:0000313" key="3">
    <source>
        <dbReference type="EMBL" id="MDE1451480.1"/>
    </source>
</evidence>
<feature type="modified residue" description="4-aspartylphosphate" evidence="1">
    <location>
        <position position="53"/>
    </location>
</feature>
<dbReference type="GO" id="GO:0000160">
    <property type="term" value="P:phosphorelay signal transduction system"/>
    <property type="evidence" value="ECO:0007669"/>
    <property type="project" value="InterPro"/>
</dbReference>
<evidence type="ECO:0000313" key="5">
    <source>
        <dbReference type="Proteomes" id="UP000185604"/>
    </source>
</evidence>
<keyword evidence="4" id="KW-0675">Receptor</keyword>
<dbReference type="EMBL" id="JARAFO010000006">
    <property type="protein sequence ID" value="MDE1451480.1"/>
    <property type="molecule type" value="Genomic_DNA"/>
</dbReference>
<dbReference type="SUPFAM" id="SSF52172">
    <property type="entry name" value="CheY-like"/>
    <property type="match status" value="1"/>
</dbReference>
<dbReference type="PANTHER" id="PTHR43228">
    <property type="entry name" value="TWO-COMPONENT RESPONSE REGULATOR"/>
    <property type="match status" value="1"/>
</dbReference>
<dbReference type="InterPro" id="IPR001789">
    <property type="entry name" value="Sig_transdc_resp-reg_receiver"/>
</dbReference>
<keyword evidence="1" id="KW-0597">Phosphoprotein</keyword>